<accession>A0A4Q7J380</accession>
<gene>
    <name evidence="4" type="ORF">EWH70_25550</name>
</gene>
<evidence type="ECO:0000313" key="5">
    <source>
        <dbReference type="Proteomes" id="UP000292003"/>
    </source>
</evidence>
<dbReference type="GO" id="GO:0006355">
    <property type="term" value="P:regulation of DNA-templated transcription"/>
    <property type="evidence" value="ECO:0007669"/>
    <property type="project" value="InterPro"/>
</dbReference>
<proteinExistence type="predicted"/>
<dbReference type="RefSeq" id="WP_130478052.1">
    <property type="nucleotide sequence ID" value="NZ_SFCC01000013.1"/>
</dbReference>
<dbReference type="Pfam" id="PF03704">
    <property type="entry name" value="BTAD"/>
    <property type="match status" value="1"/>
</dbReference>
<dbReference type="InterPro" id="IPR051677">
    <property type="entry name" value="AfsR-DnrI-RedD_regulator"/>
</dbReference>
<dbReference type="Gene3D" id="1.10.10.10">
    <property type="entry name" value="Winged helix-like DNA-binding domain superfamily/Winged helix DNA-binding domain"/>
    <property type="match status" value="1"/>
</dbReference>
<dbReference type="InterPro" id="IPR036388">
    <property type="entry name" value="WH-like_DNA-bd_sf"/>
</dbReference>
<keyword evidence="2" id="KW-0804">Transcription</keyword>
<sequence length="228" mass="25266">MLFGVLGPLDVRYPDGRPAEIGDGIHPRVLSALLLRPNRWVDADSLAEVVWPDRVVARADRLLWDCVHDLRRRTPFFDDTAARIDSRPHHHRVNIGENELDSLLFEELIDIGRDLLDSDAPLAADYLGGALRLWRGVPFTLLDTNYSRLEAQRLADLRWDALGSLVDALVLADRAADAVAALRSAAAEPPGREDTWRRLVAVLRQAGRPIEAAAAARKAARVLGRDLG</sequence>
<dbReference type="Gene3D" id="1.25.40.10">
    <property type="entry name" value="Tetratricopeptide repeat domain"/>
    <property type="match status" value="1"/>
</dbReference>
<dbReference type="SUPFAM" id="SSF48452">
    <property type="entry name" value="TPR-like"/>
    <property type="match status" value="1"/>
</dbReference>
<dbReference type="PANTHER" id="PTHR35807">
    <property type="entry name" value="TRANSCRIPTIONAL REGULATOR REDD-RELATED"/>
    <property type="match status" value="1"/>
</dbReference>
<evidence type="ECO:0000256" key="1">
    <source>
        <dbReference type="ARBA" id="ARBA00023015"/>
    </source>
</evidence>
<reference evidence="4 5" key="1">
    <citation type="submission" date="2019-02" db="EMBL/GenBank/DDBJ databases">
        <title>Draft genome sequence of Amycolatopsis sp. 8-3EHSu isolated from roots of Suaeda maritima.</title>
        <authorList>
            <person name="Duangmal K."/>
            <person name="Chantavorakit T."/>
        </authorList>
    </citation>
    <scope>NUCLEOTIDE SEQUENCE [LARGE SCALE GENOMIC DNA]</scope>
    <source>
        <strain evidence="4 5">8-3EHSu</strain>
    </source>
</reference>
<dbReference type="InterPro" id="IPR005158">
    <property type="entry name" value="BTAD"/>
</dbReference>
<name>A0A4Q7J380_9PSEU</name>
<evidence type="ECO:0000259" key="3">
    <source>
        <dbReference type="SMART" id="SM01043"/>
    </source>
</evidence>
<keyword evidence="5" id="KW-1185">Reference proteome</keyword>
<dbReference type="SUPFAM" id="SSF46894">
    <property type="entry name" value="C-terminal effector domain of the bipartite response regulators"/>
    <property type="match status" value="1"/>
</dbReference>
<dbReference type="SMART" id="SM01043">
    <property type="entry name" value="BTAD"/>
    <property type="match status" value="1"/>
</dbReference>
<evidence type="ECO:0000256" key="2">
    <source>
        <dbReference type="ARBA" id="ARBA00023163"/>
    </source>
</evidence>
<dbReference type="InterPro" id="IPR016032">
    <property type="entry name" value="Sig_transdc_resp-reg_C-effctor"/>
</dbReference>
<evidence type="ECO:0000313" key="4">
    <source>
        <dbReference type="EMBL" id="RZQ61238.1"/>
    </source>
</evidence>
<dbReference type="GO" id="GO:0003677">
    <property type="term" value="F:DNA binding"/>
    <property type="evidence" value="ECO:0007669"/>
    <property type="project" value="InterPro"/>
</dbReference>
<dbReference type="PANTHER" id="PTHR35807:SF1">
    <property type="entry name" value="TRANSCRIPTIONAL REGULATOR REDD"/>
    <property type="match status" value="1"/>
</dbReference>
<protein>
    <recommendedName>
        <fullName evidence="3">Bacterial transcriptional activator domain-containing protein</fullName>
    </recommendedName>
</protein>
<comment type="caution">
    <text evidence="4">The sequence shown here is derived from an EMBL/GenBank/DDBJ whole genome shotgun (WGS) entry which is preliminary data.</text>
</comment>
<organism evidence="4 5">
    <name type="scientific">Amycolatopsis suaedae</name>
    <dbReference type="NCBI Taxonomy" id="2510978"/>
    <lineage>
        <taxon>Bacteria</taxon>
        <taxon>Bacillati</taxon>
        <taxon>Actinomycetota</taxon>
        <taxon>Actinomycetes</taxon>
        <taxon>Pseudonocardiales</taxon>
        <taxon>Pseudonocardiaceae</taxon>
        <taxon>Amycolatopsis</taxon>
    </lineage>
</organism>
<dbReference type="InterPro" id="IPR011990">
    <property type="entry name" value="TPR-like_helical_dom_sf"/>
</dbReference>
<dbReference type="OrthoDB" id="3677100at2"/>
<keyword evidence="1" id="KW-0805">Transcription regulation</keyword>
<dbReference type="AlphaFoldDB" id="A0A4Q7J380"/>
<feature type="domain" description="Bacterial transcriptional activator" evidence="3">
    <location>
        <begin position="100"/>
        <end position="227"/>
    </location>
</feature>
<dbReference type="EMBL" id="SFCC01000013">
    <property type="protein sequence ID" value="RZQ61238.1"/>
    <property type="molecule type" value="Genomic_DNA"/>
</dbReference>
<dbReference type="Proteomes" id="UP000292003">
    <property type="component" value="Unassembled WGS sequence"/>
</dbReference>